<dbReference type="OrthoDB" id="1265391at2"/>
<dbReference type="RefSeq" id="WP_049745145.1">
    <property type="nucleotide sequence ID" value="NZ_CP012150.1"/>
</dbReference>
<dbReference type="PANTHER" id="PTHR35527:SF2">
    <property type="entry name" value="HYDROLASE"/>
    <property type="match status" value="1"/>
</dbReference>
<comment type="similarity">
    <text evidence="1">Belongs to the peptidase C59 family.</text>
</comment>
<dbReference type="STRING" id="134601.AFA91_13435"/>
<dbReference type="Gene3D" id="3.60.60.10">
    <property type="entry name" value="Penicillin V Acylase, Chain A"/>
    <property type="match status" value="1"/>
</dbReference>
<organism evidence="4 5">
    <name type="scientific">Mycolicibacterium goodii</name>
    <name type="common">Mycobacterium goodii</name>
    <dbReference type="NCBI Taxonomy" id="134601"/>
    <lineage>
        <taxon>Bacteria</taxon>
        <taxon>Bacillati</taxon>
        <taxon>Actinomycetota</taxon>
        <taxon>Actinomycetes</taxon>
        <taxon>Mycobacteriales</taxon>
        <taxon>Mycobacteriaceae</taxon>
        <taxon>Mycolicibacterium</taxon>
    </lineage>
</organism>
<dbReference type="PANTHER" id="PTHR35527">
    <property type="entry name" value="CHOLOYLGLYCINE HYDROLASE"/>
    <property type="match status" value="1"/>
</dbReference>
<dbReference type="SUPFAM" id="SSF56235">
    <property type="entry name" value="N-terminal nucleophile aminohydrolases (Ntn hydrolases)"/>
    <property type="match status" value="1"/>
</dbReference>
<feature type="domain" description="Choloylglycine hydrolase/NAAA C-terminal" evidence="3">
    <location>
        <begin position="2"/>
        <end position="292"/>
    </location>
</feature>
<evidence type="ECO:0000313" key="4">
    <source>
        <dbReference type="EMBL" id="AKS32714.1"/>
    </source>
</evidence>
<dbReference type="InterPro" id="IPR029055">
    <property type="entry name" value="Ntn_hydrolases_N"/>
</dbReference>
<dbReference type="InterPro" id="IPR029132">
    <property type="entry name" value="CBAH/NAAA_C"/>
</dbReference>
<dbReference type="CDD" id="cd01902">
    <property type="entry name" value="Ntn_CGH"/>
    <property type="match status" value="1"/>
</dbReference>
<dbReference type="AlphaFoldDB" id="A0A0K0X5Q5"/>
<dbReference type="InterPro" id="IPR052193">
    <property type="entry name" value="Peptidase_C59"/>
</dbReference>
<accession>A0A0K0X5Q5</accession>
<dbReference type="GO" id="GO:0016787">
    <property type="term" value="F:hydrolase activity"/>
    <property type="evidence" value="ECO:0007669"/>
    <property type="project" value="UniProtKB-KW"/>
</dbReference>
<proteinExistence type="inferred from homology"/>
<protein>
    <submittedName>
        <fullName evidence="4">Choloylglycine hydrolase</fullName>
    </submittedName>
</protein>
<evidence type="ECO:0000256" key="1">
    <source>
        <dbReference type="ARBA" id="ARBA00006625"/>
    </source>
</evidence>
<dbReference type="PATRIC" id="fig|134601.6.peg.2787"/>
<gene>
    <name evidence="4" type="ORF">AFA91_13435</name>
</gene>
<dbReference type="Pfam" id="PF02275">
    <property type="entry name" value="CBAH"/>
    <property type="match status" value="1"/>
</dbReference>
<keyword evidence="2 4" id="KW-0378">Hydrolase</keyword>
<dbReference type="EMBL" id="CP012150">
    <property type="protein sequence ID" value="AKS32714.1"/>
    <property type="molecule type" value="Genomic_DNA"/>
</dbReference>
<dbReference type="KEGG" id="mgo:AFA91_13435"/>
<evidence type="ECO:0000256" key="2">
    <source>
        <dbReference type="ARBA" id="ARBA00022801"/>
    </source>
</evidence>
<reference evidence="4 5" key="1">
    <citation type="submission" date="2015-07" db="EMBL/GenBank/DDBJ databases">
        <title>Complete genome sequence of Mycobacterium goodii X7B, a facultative thermophilic biodesulfurizing bacterium.</title>
        <authorList>
            <person name="Yu B."/>
            <person name="Li F."/>
            <person name="Xu P."/>
        </authorList>
    </citation>
    <scope>NUCLEOTIDE SEQUENCE [LARGE SCALE GENOMIC DNA]</scope>
    <source>
        <strain evidence="4 5">X7B</strain>
    </source>
</reference>
<evidence type="ECO:0000259" key="3">
    <source>
        <dbReference type="Pfam" id="PF02275"/>
    </source>
</evidence>
<sequence length="323" mass="35316">MCTRVLWNSNKLAVLSGRSMDWPESTEPLIVAFASGRDRDGGLLAGHPVVAQNPLRWTSRHASLVTTVYGLGTVDGINAAGLGVHALYLRSTDVGPRNPDLPGLHTGLWAQYLLDQAATVEEALELMQDVQLVMVGARGREATLHLAIEDSAGDSAILELEAGKLVVHHGRQYTLMTNDPTYDEQLALLAEQDFSHPSRELPLPGNVNPVDRFQRAAYYAALLPEPANIRQGVASVMAVMRNVSVPFGAPYGEFGVYNTEYRTVSDLTHRLYFFELSTSPSTIWVEFDRLELPAAGRAVAVDPYDESLAGNVTDRFAPRDLAF</sequence>
<dbReference type="Proteomes" id="UP000062255">
    <property type="component" value="Chromosome"/>
</dbReference>
<evidence type="ECO:0000313" key="5">
    <source>
        <dbReference type="Proteomes" id="UP000062255"/>
    </source>
</evidence>
<name>A0A0K0X5Q5_MYCGD</name>